<gene>
    <name evidence="1" type="ORF">GM658_16595</name>
</gene>
<dbReference type="RefSeq" id="WP_155455167.1">
    <property type="nucleotide sequence ID" value="NZ_WNKX01000012.1"/>
</dbReference>
<evidence type="ECO:0000313" key="1">
    <source>
        <dbReference type="EMBL" id="MTW12226.1"/>
    </source>
</evidence>
<organism evidence="1 2">
    <name type="scientific">Massilia eburnea</name>
    <dbReference type="NCBI Taxonomy" id="1776165"/>
    <lineage>
        <taxon>Bacteria</taxon>
        <taxon>Pseudomonadati</taxon>
        <taxon>Pseudomonadota</taxon>
        <taxon>Betaproteobacteria</taxon>
        <taxon>Burkholderiales</taxon>
        <taxon>Oxalobacteraceae</taxon>
        <taxon>Telluria group</taxon>
        <taxon>Massilia</taxon>
    </lineage>
</organism>
<evidence type="ECO:0000313" key="2">
    <source>
        <dbReference type="Proteomes" id="UP000472320"/>
    </source>
</evidence>
<dbReference type="Gene3D" id="3.30.429.10">
    <property type="entry name" value="Macrophage Migration Inhibitory Factor"/>
    <property type="match status" value="1"/>
</dbReference>
<dbReference type="SUPFAM" id="SSF55331">
    <property type="entry name" value="Tautomerase/MIF"/>
    <property type="match status" value="1"/>
</dbReference>
<dbReference type="AlphaFoldDB" id="A0A6L6QKP2"/>
<sequence length="133" mass="14733">MPILNITVSGTPEQVPAKKVSNILMKHTGEILHKAPALTAIAVHYTPREQWFVGGETLVELGKASFFLDIKVSDETNTANEKSAYIAAVYKDLQDLLGELHEVSYIHIDDARPAAWGWGGLTQQFRAVQKMLM</sequence>
<keyword evidence="2" id="KW-1185">Reference proteome</keyword>
<dbReference type="OrthoDB" id="8561934at2"/>
<accession>A0A6L6QKP2</accession>
<protein>
    <submittedName>
        <fullName evidence="1">4-oxalocrotonate tautomerase</fullName>
    </submittedName>
</protein>
<comment type="caution">
    <text evidence="1">The sequence shown here is derived from an EMBL/GenBank/DDBJ whole genome shotgun (WGS) entry which is preliminary data.</text>
</comment>
<proteinExistence type="predicted"/>
<dbReference type="Proteomes" id="UP000472320">
    <property type="component" value="Unassembled WGS sequence"/>
</dbReference>
<dbReference type="InterPro" id="IPR014347">
    <property type="entry name" value="Tautomerase/MIF_sf"/>
</dbReference>
<reference evidence="1 2" key="1">
    <citation type="submission" date="2019-11" db="EMBL/GenBank/DDBJ databases">
        <title>Type strains purchased from KCTC, JCM and DSMZ.</title>
        <authorList>
            <person name="Lu H."/>
        </authorList>
    </citation>
    <scope>NUCLEOTIDE SEQUENCE [LARGE SCALE GENOMIC DNA]</scope>
    <source>
        <strain evidence="1 2">JCM 31587</strain>
    </source>
</reference>
<name>A0A6L6QKP2_9BURK</name>
<dbReference type="EMBL" id="WNKX01000012">
    <property type="protein sequence ID" value="MTW12226.1"/>
    <property type="molecule type" value="Genomic_DNA"/>
</dbReference>